<accession>A0A9W8MMM8</accession>
<dbReference type="GO" id="GO:0016020">
    <property type="term" value="C:membrane"/>
    <property type="evidence" value="ECO:0007669"/>
    <property type="project" value="UniProtKB-SubCell"/>
</dbReference>
<dbReference type="GO" id="GO:0071944">
    <property type="term" value="C:cell periphery"/>
    <property type="evidence" value="ECO:0007669"/>
    <property type="project" value="UniProtKB-ARBA"/>
</dbReference>
<keyword evidence="8" id="KW-1185">Reference proteome</keyword>
<dbReference type="EMBL" id="JANKHO010003157">
    <property type="protein sequence ID" value="KAJ3485701.1"/>
    <property type="molecule type" value="Genomic_DNA"/>
</dbReference>
<dbReference type="AlphaFoldDB" id="A0A9W8MMM8"/>
<feature type="region of interest" description="Disordered" evidence="5">
    <location>
        <begin position="65"/>
        <end position="95"/>
    </location>
</feature>
<comment type="caution">
    <text evidence="7">The sequence shown here is derived from an EMBL/GenBank/DDBJ whole genome shotgun (WGS) entry which is preliminary data.</text>
</comment>
<feature type="compositionally biased region" description="Low complexity" evidence="5">
    <location>
        <begin position="14"/>
        <end position="31"/>
    </location>
</feature>
<feature type="compositionally biased region" description="Low complexity" evidence="5">
    <location>
        <begin position="141"/>
        <end position="153"/>
    </location>
</feature>
<comment type="subcellular location">
    <subcellularLocation>
        <location evidence="1">Membrane</location>
        <topology evidence="1">Single-pass membrane protein</topology>
    </subcellularLocation>
</comment>
<reference evidence="7" key="1">
    <citation type="submission" date="2022-07" db="EMBL/GenBank/DDBJ databases">
        <title>Genome Sequence of Agrocybe chaxingu.</title>
        <authorList>
            <person name="Buettner E."/>
        </authorList>
    </citation>
    <scope>NUCLEOTIDE SEQUENCE</scope>
    <source>
        <strain evidence="7">MP-N11</strain>
    </source>
</reference>
<evidence type="ECO:0000256" key="3">
    <source>
        <dbReference type="ARBA" id="ARBA00022989"/>
    </source>
</evidence>
<dbReference type="PANTHER" id="PTHR15549">
    <property type="entry name" value="PAIRED IMMUNOGLOBULIN-LIKE TYPE 2 RECEPTOR"/>
    <property type="match status" value="1"/>
</dbReference>
<dbReference type="Proteomes" id="UP001148786">
    <property type="component" value="Unassembled WGS sequence"/>
</dbReference>
<keyword evidence="2 6" id="KW-0812">Transmembrane</keyword>
<protein>
    <submittedName>
        <fullName evidence="7">Uncharacterized protein</fullName>
    </submittedName>
</protein>
<sequence length="258" mass="25878">MPNLPVGPVTNPDSTTSGSSTGGTSAAPAGITTVVTGSNGVPITTISTPTDISSGINIGSSLLTTGAASPSTSSDSTSSGTQLGNQGTAAESNSTPTGAIVGGVVGGLGVLVLAVFLFFWLRRRKAHDNEYGVAPNAPLINSSSANGSSPSSGHMHEHLPLNRPVFVNSPVSSGTISPFQEIPPAHHGFGSMQASKREGLQPDQRSASSPSSSPSGETGPTDASQRGMSPDPRVTSWQVAPPSYEAVSPQPPIVIVKS</sequence>
<keyword evidence="3 6" id="KW-1133">Transmembrane helix</keyword>
<gene>
    <name evidence="7" type="ORF">NLJ89_g11878</name>
</gene>
<feature type="transmembrane region" description="Helical" evidence="6">
    <location>
        <begin position="99"/>
        <end position="121"/>
    </location>
</feature>
<feature type="compositionally biased region" description="Polar residues" evidence="5">
    <location>
        <begin position="216"/>
        <end position="227"/>
    </location>
</feature>
<evidence type="ECO:0000256" key="4">
    <source>
        <dbReference type="ARBA" id="ARBA00023136"/>
    </source>
</evidence>
<keyword evidence="4 6" id="KW-0472">Membrane</keyword>
<organism evidence="7 8">
    <name type="scientific">Agrocybe chaxingu</name>
    <dbReference type="NCBI Taxonomy" id="84603"/>
    <lineage>
        <taxon>Eukaryota</taxon>
        <taxon>Fungi</taxon>
        <taxon>Dikarya</taxon>
        <taxon>Basidiomycota</taxon>
        <taxon>Agaricomycotina</taxon>
        <taxon>Agaricomycetes</taxon>
        <taxon>Agaricomycetidae</taxon>
        <taxon>Agaricales</taxon>
        <taxon>Agaricineae</taxon>
        <taxon>Strophariaceae</taxon>
        <taxon>Agrocybe</taxon>
    </lineage>
</organism>
<evidence type="ECO:0000256" key="2">
    <source>
        <dbReference type="ARBA" id="ARBA00022692"/>
    </source>
</evidence>
<evidence type="ECO:0000256" key="1">
    <source>
        <dbReference type="ARBA" id="ARBA00004167"/>
    </source>
</evidence>
<evidence type="ECO:0000313" key="8">
    <source>
        <dbReference type="Proteomes" id="UP001148786"/>
    </source>
</evidence>
<feature type="compositionally biased region" description="Low complexity" evidence="5">
    <location>
        <begin position="65"/>
        <end position="81"/>
    </location>
</feature>
<evidence type="ECO:0000256" key="5">
    <source>
        <dbReference type="SAM" id="MobiDB-lite"/>
    </source>
</evidence>
<name>A0A9W8MMM8_9AGAR</name>
<proteinExistence type="predicted"/>
<feature type="region of interest" description="Disordered" evidence="5">
    <location>
        <begin position="132"/>
        <end position="158"/>
    </location>
</feature>
<feature type="compositionally biased region" description="Low complexity" evidence="5">
    <location>
        <begin position="206"/>
        <end position="215"/>
    </location>
</feature>
<feature type="region of interest" description="Disordered" evidence="5">
    <location>
        <begin position="1"/>
        <end position="31"/>
    </location>
</feature>
<dbReference type="InterPro" id="IPR051694">
    <property type="entry name" value="Immunoregulatory_rcpt-like"/>
</dbReference>
<feature type="region of interest" description="Disordered" evidence="5">
    <location>
        <begin position="176"/>
        <end position="258"/>
    </location>
</feature>
<feature type="compositionally biased region" description="Polar residues" evidence="5">
    <location>
        <begin position="82"/>
        <end position="95"/>
    </location>
</feature>
<evidence type="ECO:0000313" key="7">
    <source>
        <dbReference type="EMBL" id="KAJ3485701.1"/>
    </source>
</evidence>
<evidence type="ECO:0000256" key="6">
    <source>
        <dbReference type="SAM" id="Phobius"/>
    </source>
</evidence>